<comment type="caution">
    <text evidence="2">The sequence shown here is derived from an EMBL/GenBank/DDBJ whole genome shotgun (WGS) entry which is preliminary data.</text>
</comment>
<evidence type="ECO:0000313" key="2">
    <source>
        <dbReference type="EMBL" id="MFD1038387.1"/>
    </source>
</evidence>
<gene>
    <name evidence="2" type="ORF">ACFQ3N_08240</name>
</gene>
<keyword evidence="1" id="KW-0472">Membrane</keyword>
<dbReference type="EMBL" id="JBHTKJ010000018">
    <property type="protein sequence ID" value="MFD1038387.1"/>
    <property type="molecule type" value="Genomic_DNA"/>
</dbReference>
<accession>A0ABW3LJ87</accession>
<feature type="transmembrane region" description="Helical" evidence="1">
    <location>
        <begin position="39"/>
        <end position="64"/>
    </location>
</feature>
<reference evidence="3" key="1">
    <citation type="journal article" date="2019" name="Int. J. Syst. Evol. Microbiol.">
        <title>The Global Catalogue of Microorganisms (GCM) 10K type strain sequencing project: providing services to taxonomists for standard genome sequencing and annotation.</title>
        <authorList>
            <consortium name="The Broad Institute Genomics Platform"/>
            <consortium name="The Broad Institute Genome Sequencing Center for Infectious Disease"/>
            <person name="Wu L."/>
            <person name="Ma J."/>
        </authorList>
    </citation>
    <scope>NUCLEOTIDE SEQUENCE [LARGE SCALE GENOMIC DNA]</scope>
    <source>
        <strain evidence="3">CCUG 56754</strain>
    </source>
</reference>
<keyword evidence="1" id="KW-0812">Transmembrane</keyword>
<dbReference type="RefSeq" id="WP_390361323.1">
    <property type="nucleotide sequence ID" value="NZ_JBHTKJ010000018.1"/>
</dbReference>
<organism evidence="2 3">
    <name type="scientific">Virgibacillus byunsanensis</name>
    <dbReference type="NCBI Taxonomy" id="570945"/>
    <lineage>
        <taxon>Bacteria</taxon>
        <taxon>Bacillati</taxon>
        <taxon>Bacillota</taxon>
        <taxon>Bacilli</taxon>
        <taxon>Bacillales</taxon>
        <taxon>Bacillaceae</taxon>
        <taxon>Virgibacillus</taxon>
    </lineage>
</organism>
<protein>
    <submittedName>
        <fullName evidence="2">Uncharacterized protein</fullName>
    </submittedName>
</protein>
<keyword evidence="3" id="KW-1185">Reference proteome</keyword>
<dbReference type="Proteomes" id="UP001597040">
    <property type="component" value="Unassembled WGS sequence"/>
</dbReference>
<name>A0ABW3LJ87_9BACI</name>
<sequence length="66" mass="7962">MRKFPKWFWRSIVIYIIISWLFVAVAISLTDFLSSNAWYVGYSIFYMGILAYPVFLSLCWYAYLKQ</sequence>
<feature type="transmembrane region" description="Helical" evidence="1">
    <location>
        <begin position="12"/>
        <end position="33"/>
    </location>
</feature>
<proteinExistence type="predicted"/>
<keyword evidence="1" id="KW-1133">Transmembrane helix</keyword>
<evidence type="ECO:0000313" key="3">
    <source>
        <dbReference type="Proteomes" id="UP001597040"/>
    </source>
</evidence>
<evidence type="ECO:0000256" key="1">
    <source>
        <dbReference type="SAM" id="Phobius"/>
    </source>
</evidence>